<dbReference type="InterPro" id="IPR039741">
    <property type="entry name" value="UDP-sugar_pyrophosphorylase"/>
</dbReference>
<dbReference type="EMBL" id="LFYR01002110">
    <property type="protein sequence ID" value="KMZ56900.1"/>
    <property type="molecule type" value="Genomic_DNA"/>
</dbReference>
<gene>
    <name evidence="1" type="ORF">ZOSMA_8G00440</name>
</gene>
<proteinExistence type="predicted"/>
<dbReference type="PANTHER" id="PTHR11952:SF9">
    <property type="entry name" value="UDP-SUGAR PYROPHOSPHORYLASE"/>
    <property type="match status" value="1"/>
</dbReference>
<dbReference type="InterPro" id="IPR029044">
    <property type="entry name" value="Nucleotide-diphossugar_trans"/>
</dbReference>
<dbReference type="SUPFAM" id="SSF53448">
    <property type="entry name" value="Nucleotide-diphospho-sugar transferases"/>
    <property type="match status" value="1"/>
</dbReference>
<evidence type="ECO:0000313" key="2">
    <source>
        <dbReference type="Proteomes" id="UP000036987"/>
    </source>
</evidence>
<comment type="caution">
    <text evidence="1">The sequence shown here is derived from an EMBL/GenBank/DDBJ whole genome shotgun (WGS) entry which is preliminary data.</text>
</comment>
<dbReference type="OMA" id="CDGHMAC"/>
<dbReference type="STRING" id="29655.A0A0K9NLN7"/>
<keyword evidence="2" id="KW-1185">Reference proteome</keyword>
<name>A0A0K9NLN7_ZOSMR</name>
<dbReference type="Gene3D" id="3.90.550.10">
    <property type="entry name" value="Spore Coat Polysaccharide Biosynthesis Protein SpsA, Chain A"/>
    <property type="match status" value="1"/>
</dbReference>
<reference evidence="2" key="1">
    <citation type="journal article" date="2016" name="Nature">
        <title>The genome of the seagrass Zostera marina reveals angiosperm adaptation to the sea.</title>
        <authorList>
            <person name="Olsen J.L."/>
            <person name="Rouze P."/>
            <person name="Verhelst B."/>
            <person name="Lin Y.-C."/>
            <person name="Bayer T."/>
            <person name="Collen J."/>
            <person name="Dattolo E."/>
            <person name="De Paoli E."/>
            <person name="Dittami S."/>
            <person name="Maumus F."/>
            <person name="Michel G."/>
            <person name="Kersting A."/>
            <person name="Lauritano C."/>
            <person name="Lohaus R."/>
            <person name="Toepel M."/>
            <person name="Tonon T."/>
            <person name="Vanneste K."/>
            <person name="Amirebrahimi M."/>
            <person name="Brakel J."/>
            <person name="Bostroem C."/>
            <person name="Chovatia M."/>
            <person name="Grimwood J."/>
            <person name="Jenkins J.W."/>
            <person name="Jueterbock A."/>
            <person name="Mraz A."/>
            <person name="Stam W.T."/>
            <person name="Tice H."/>
            <person name="Bornberg-Bauer E."/>
            <person name="Green P.J."/>
            <person name="Pearson G.A."/>
            <person name="Procaccini G."/>
            <person name="Duarte C.M."/>
            <person name="Schmutz J."/>
            <person name="Reusch T.B.H."/>
            <person name="Van de Peer Y."/>
        </authorList>
    </citation>
    <scope>NUCLEOTIDE SEQUENCE [LARGE SCALE GENOMIC DNA]</scope>
    <source>
        <strain evidence="2">cv. Finnish</strain>
    </source>
</reference>
<dbReference type="PANTHER" id="PTHR11952">
    <property type="entry name" value="UDP- GLUCOSE PYROPHOSPHORYLASE"/>
    <property type="match status" value="1"/>
</dbReference>
<accession>A0A0K9NLN7</accession>
<evidence type="ECO:0000313" key="1">
    <source>
        <dbReference type="EMBL" id="KMZ56900.1"/>
    </source>
</evidence>
<organism evidence="1 2">
    <name type="scientific">Zostera marina</name>
    <name type="common">Eelgrass</name>
    <dbReference type="NCBI Taxonomy" id="29655"/>
    <lineage>
        <taxon>Eukaryota</taxon>
        <taxon>Viridiplantae</taxon>
        <taxon>Streptophyta</taxon>
        <taxon>Embryophyta</taxon>
        <taxon>Tracheophyta</taxon>
        <taxon>Spermatophyta</taxon>
        <taxon>Magnoliopsida</taxon>
        <taxon>Liliopsida</taxon>
        <taxon>Zosteraceae</taxon>
        <taxon>Zostera</taxon>
    </lineage>
</organism>
<protein>
    <submittedName>
        <fullName evidence="1">Uncharacterized protein</fullName>
    </submittedName>
</protein>
<dbReference type="OrthoDB" id="532420at2759"/>
<sequence length="164" mass="18526">MGGLTRLTHSDGRKLVINVEYNQLDPLLRASGYPERDVNCQTGFSPFPGNINQLIVELSSYIDELTKTKGAIAEFINPKYKDSSKTSFKSSTRLECMMQDYPKTLSASSRIGFTVMDKWLIYAPVKNNLEDAAKVPKGNPHITVQLRGRWLFIKPTILFLKRLA</sequence>
<dbReference type="Proteomes" id="UP000036987">
    <property type="component" value="Unassembled WGS sequence"/>
</dbReference>
<dbReference type="AlphaFoldDB" id="A0A0K9NLN7"/>